<comment type="caution">
    <text evidence="2">The sequence shown here is derived from an EMBL/GenBank/DDBJ whole genome shotgun (WGS) entry which is preliminary data.</text>
</comment>
<name>A0AAW5WT29_9LACO</name>
<protein>
    <submittedName>
        <fullName evidence="2">Uncharacterized protein</fullName>
    </submittedName>
</protein>
<gene>
    <name evidence="2" type="ORF">L2724_04635</name>
</gene>
<sequence length="97" mass="11175">MDVDLQAIINSSRKIMAISKSQLDQLNKENYPDKRIKESLERSYQTAANTLKIVNGIKATQPMNEEAMNPYTSPATNSNHQQLTREEYRQFSNKNNQ</sequence>
<organism evidence="2 3">
    <name type="scientific">Limosilactobacillus vaginalis</name>
    <dbReference type="NCBI Taxonomy" id="1633"/>
    <lineage>
        <taxon>Bacteria</taxon>
        <taxon>Bacillati</taxon>
        <taxon>Bacillota</taxon>
        <taxon>Bacilli</taxon>
        <taxon>Lactobacillales</taxon>
        <taxon>Lactobacillaceae</taxon>
        <taxon>Limosilactobacillus</taxon>
    </lineage>
</organism>
<dbReference type="RefSeq" id="WP_269295935.1">
    <property type="nucleotide sequence ID" value="NZ_CALVCD010000007.1"/>
</dbReference>
<accession>A0AAW5WT29</accession>
<dbReference type="Proteomes" id="UP001212401">
    <property type="component" value="Unassembled WGS sequence"/>
</dbReference>
<dbReference type="AlphaFoldDB" id="A0AAW5WT29"/>
<dbReference type="EMBL" id="JAKHPH010000008">
    <property type="protein sequence ID" value="MCZ3667570.1"/>
    <property type="molecule type" value="Genomic_DNA"/>
</dbReference>
<evidence type="ECO:0000256" key="1">
    <source>
        <dbReference type="SAM" id="MobiDB-lite"/>
    </source>
</evidence>
<evidence type="ECO:0000313" key="2">
    <source>
        <dbReference type="EMBL" id="MCZ3667570.1"/>
    </source>
</evidence>
<feature type="region of interest" description="Disordered" evidence="1">
    <location>
        <begin position="64"/>
        <end position="97"/>
    </location>
</feature>
<proteinExistence type="predicted"/>
<reference evidence="2" key="1">
    <citation type="submission" date="2022-01" db="EMBL/GenBank/DDBJ databases">
        <title>VMRC isolate genome collection.</title>
        <authorList>
            <person name="France M."/>
            <person name="Rutt L."/>
            <person name="Humphrys M."/>
            <person name="Ravel J."/>
        </authorList>
    </citation>
    <scope>NUCLEOTIDE SEQUENCE</scope>
    <source>
        <strain evidence="2">C0048A1</strain>
    </source>
</reference>
<feature type="compositionally biased region" description="Polar residues" evidence="1">
    <location>
        <begin position="70"/>
        <end position="82"/>
    </location>
</feature>
<evidence type="ECO:0000313" key="3">
    <source>
        <dbReference type="Proteomes" id="UP001212401"/>
    </source>
</evidence>